<protein>
    <submittedName>
        <fullName evidence="3">TCTEX1D1</fullName>
    </submittedName>
</protein>
<evidence type="ECO:0000313" key="3">
    <source>
        <dbReference type="EMBL" id="KAF6021370.1"/>
    </source>
</evidence>
<keyword evidence="2" id="KW-0812">Transmembrane</keyword>
<dbReference type="CDD" id="cd06174">
    <property type="entry name" value="MFS"/>
    <property type="match status" value="1"/>
</dbReference>
<dbReference type="PANTHER" id="PTHR21255">
    <property type="entry name" value="T-COMPLEX-ASSOCIATED-TESTIS-EXPRESSED 1/ DYNEIN LIGHT CHAIN"/>
    <property type="match status" value="1"/>
</dbReference>
<dbReference type="GO" id="GO:0022857">
    <property type="term" value="F:transmembrane transporter activity"/>
    <property type="evidence" value="ECO:0007669"/>
    <property type="project" value="InterPro"/>
</dbReference>
<keyword evidence="4" id="KW-1185">Reference proteome</keyword>
<feature type="transmembrane region" description="Helical" evidence="2">
    <location>
        <begin position="227"/>
        <end position="249"/>
    </location>
</feature>
<feature type="transmembrane region" description="Helical" evidence="2">
    <location>
        <begin position="201"/>
        <end position="221"/>
    </location>
</feature>
<dbReference type="EMBL" id="VXIV02003056">
    <property type="protein sequence ID" value="KAF6021370.1"/>
    <property type="molecule type" value="Genomic_DNA"/>
</dbReference>
<name>A0A7J7J596_BUGNE</name>
<dbReference type="GO" id="GO:0045505">
    <property type="term" value="F:dynein intermediate chain binding"/>
    <property type="evidence" value="ECO:0007669"/>
    <property type="project" value="TreeGrafter"/>
</dbReference>
<dbReference type="Pfam" id="PF03645">
    <property type="entry name" value="Tctex-1"/>
    <property type="match status" value="1"/>
</dbReference>
<comment type="caution">
    <text evidence="3">The sequence shown here is derived from an EMBL/GenBank/DDBJ whole genome shotgun (WGS) entry which is preliminary data.</text>
</comment>
<dbReference type="Proteomes" id="UP000593567">
    <property type="component" value="Unassembled WGS sequence"/>
</dbReference>
<accession>A0A7J7J596</accession>
<dbReference type="OrthoDB" id="10260741at2759"/>
<dbReference type="GO" id="GO:0005737">
    <property type="term" value="C:cytoplasm"/>
    <property type="evidence" value="ECO:0007669"/>
    <property type="project" value="TreeGrafter"/>
</dbReference>
<evidence type="ECO:0000256" key="1">
    <source>
        <dbReference type="ARBA" id="ARBA00005361"/>
    </source>
</evidence>
<comment type="similarity">
    <text evidence="1">Belongs to the dynein light chain Tctex-type family.</text>
</comment>
<dbReference type="CDD" id="cd21451">
    <property type="entry name" value="DLC-like_TCTEX1D"/>
    <property type="match status" value="1"/>
</dbReference>
<dbReference type="GO" id="GO:0005868">
    <property type="term" value="C:cytoplasmic dynein complex"/>
    <property type="evidence" value="ECO:0007669"/>
    <property type="project" value="TreeGrafter"/>
</dbReference>
<feature type="transmembrane region" description="Helical" evidence="2">
    <location>
        <begin position="79"/>
        <end position="98"/>
    </location>
</feature>
<feature type="transmembrane region" description="Helical" evidence="2">
    <location>
        <begin position="17"/>
        <end position="35"/>
    </location>
</feature>
<reference evidence="3" key="1">
    <citation type="submission" date="2020-06" db="EMBL/GenBank/DDBJ databases">
        <title>Draft genome of Bugula neritina, a colonial animal packing powerful symbionts and potential medicines.</title>
        <authorList>
            <person name="Rayko M."/>
        </authorList>
    </citation>
    <scope>NUCLEOTIDE SEQUENCE [LARGE SCALE GENOMIC DNA]</scope>
    <source>
        <strain evidence="3">Kwan_BN1</strain>
    </source>
</reference>
<keyword evidence="2" id="KW-1133">Transmembrane helix</keyword>
<dbReference type="InterPro" id="IPR011701">
    <property type="entry name" value="MFS"/>
</dbReference>
<feature type="transmembrane region" description="Helical" evidence="2">
    <location>
        <begin position="177"/>
        <end position="194"/>
    </location>
</feature>
<dbReference type="GO" id="GO:0007018">
    <property type="term" value="P:microtubule-based movement"/>
    <property type="evidence" value="ECO:0007669"/>
    <property type="project" value="TreeGrafter"/>
</dbReference>
<sequence length="502" mass="56109">MFVYYLGSHHHISSCRALNSTGLGLSLVLVAGVGIVREHYEDKHVHFGLSIFLGGLYFGVVAFPPLAEYTFQTFKYKGGMLMLAPWMLLHIITGLTYFKKSELPHNSSITSLMHDVEMKADTIYPSLSKAFKNFPVLYFAASGLLKTYVLAVFHSMMSDFLVEERGLIRAEAMDGSLFLSMMALMGIFVVAFSYHLHFDRIWPQIAMPIVFGAVLFLTTIVNNQRPYYILVAVAGFADGVQMGNSLAVANRLGGEKEMLFVLGVEQLTQGAGVFIWGFTIDREKNDAVKATGVQTEMSQDSFYIQTGKKVTDMPDSPEMPSSSTPLSARTVKYSQTHQQGVNSEPRSDSNCKTASILKRPKQATAPSAMSMTTWDADIPRLPVSRPPTYQLGPAKERTFPHIEVKKVIETILKRELLQETYDHERSQQQMTSLTEKILCAVKRMPMDRYKLVCSVLICQKLGQSVRTVSRCAWDEKVDSFTSVVFENKSLHAVATVYGLYAE</sequence>
<evidence type="ECO:0000256" key="2">
    <source>
        <dbReference type="SAM" id="Phobius"/>
    </source>
</evidence>
<dbReference type="Gene3D" id="1.20.1250.20">
    <property type="entry name" value="MFS general substrate transporter like domains"/>
    <property type="match status" value="1"/>
</dbReference>
<feature type="transmembrane region" description="Helical" evidence="2">
    <location>
        <begin position="136"/>
        <end position="157"/>
    </location>
</feature>
<organism evidence="3 4">
    <name type="scientific">Bugula neritina</name>
    <name type="common">Brown bryozoan</name>
    <name type="synonym">Sertularia neritina</name>
    <dbReference type="NCBI Taxonomy" id="10212"/>
    <lineage>
        <taxon>Eukaryota</taxon>
        <taxon>Metazoa</taxon>
        <taxon>Spiralia</taxon>
        <taxon>Lophotrochozoa</taxon>
        <taxon>Bryozoa</taxon>
        <taxon>Gymnolaemata</taxon>
        <taxon>Cheilostomatida</taxon>
        <taxon>Flustrina</taxon>
        <taxon>Buguloidea</taxon>
        <taxon>Bugulidae</taxon>
        <taxon>Bugula</taxon>
    </lineage>
</organism>
<dbReference type="Gene3D" id="3.30.1140.40">
    <property type="entry name" value="Tctex-1"/>
    <property type="match status" value="1"/>
</dbReference>
<keyword evidence="2" id="KW-0472">Membrane</keyword>
<feature type="transmembrane region" description="Helical" evidence="2">
    <location>
        <begin position="47"/>
        <end position="67"/>
    </location>
</feature>
<dbReference type="InterPro" id="IPR038586">
    <property type="entry name" value="Tctex-1-like_sf"/>
</dbReference>
<dbReference type="InterPro" id="IPR005334">
    <property type="entry name" value="Tctex-1-like"/>
</dbReference>
<evidence type="ECO:0000313" key="4">
    <source>
        <dbReference type="Proteomes" id="UP000593567"/>
    </source>
</evidence>
<dbReference type="SUPFAM" id="SSF103473">
    <property type="entry name" value="MFS general substrate transporter"/>
    <property type="match status" value="1"/>
</dbReference>
<proteinExistence type="inferred from homology"/>
<gene>
    <name evidence="3" type="ORF">EB796_020326</name>
</gene>
<dbReference type="Pfam" id="PF07690">
    <property type="entry name" value="MFS_1"/>
    <property type="match status" value="1"/>
</dbReference>
<dbReference type="PANTHER" id="PTHR21255:SF65">
    <property type="entry name" value="TCTEX1 DOMAIN-CONTAINING PROTEIN 2"/>
    <property type="match status" value="1"/>
</dbReference>
<dbReference type="AlphaFoldDB" id="A0A7J7J596"/>
<dbReference type="InterPro" id="IPR036259">
    <property type="entry name" value="MFS_trans_sf"/>
</dbReference>